<dbReference type="EMBL" id="DAAXPA010000008">
    <property type="protein sequence ID" value="HAG1964807.1"/>
    <property type="molecule type" value="Genomic_DNA"/>
</dbReference>
<reference evidence="1" key="1">
    <citation type="journal article" date="2018" name="Genome Biol.">
        <title>SKESA: strategic k-mer extension for scrupulous assemblies.</title>
        <authorList>
            <person name="Souvorov A."/>
            <person name="Agarwala R."/>
            <person name="Lipman D.J."/>
        </authorList>
    </citation>
    <scope>NUCLEOTIDE SEQUENCE</scope>
    <source>
        <strain evidence="1">MA.CK_97/00003274</strain>
    </source>
</reference>
<proteinExistence type="predicted"/>
<sequence>MANDKMKALFEAILNNVISAHELGSYDGLDHDVKRDVIHRSMFIYNLELYVYNKYLQIPVNNYGNILSGFSLVKYVMGKTNPPSFYSDALTHGDVIRILYDSVASLRAEIDRKYIVECQGYEAKSRLPFYPEKEWIPGLAVEMLS</sequence>
<comment type="caution">
    <text evidence="1">The sequence shown here is derived from an EMBL/GenBank/DDBJ whole genome shotgun (WGS) entry which is preliminary data.</text>
</comment>
<dbReference type="AlphaFoldDB" id="A0A759M8S5"/>
<evidence type="ECO:0000313" key="1">
    <source>
        <dbReference type="EMBL" id="HAG1964807.1"/>
    </source>
</evidence>
<name>A0A759M8S5_SALER</name>
<gene>
    <name evidence="1" type="ORF">G8R56_003030</name>
</gene>
<reference evidence="1" key="2">
    <citation type="submission" date="2020-02" db="EMBL/GenBank/DDBJ databases">
        <authorList>
            <consortium name="NCBI Pathogen Detection Project"/>
        </authorList>
    </citation>
    <scope>NUCLEOTIDE SEQUENCE</scope>
    <source>
        <strain evidence="1">MA.CK_97/00003274</strain>
    </source>
</reference>
<protein>
    <submittedName>
        <fullName evidence="1">Uncharacterized protein</fullName>
    </submittedName>
</protein>
<organism evidence="1">
    <name type="scientific">Salmonella enterica</name>
    <name type="common">Salmonella choleraesuis</name>
    <dbReference type="NCBI Taxonomy" id="28901"/>
    <lineage>
        <taxon>Bacteria</taxon>
        <taxon>Pseudomonadati</taxon>
        <taxon>Pseudomonadota</taxon>
        <taxon>Gammaproteobacteria</taxon>
        <taxon>Enterobacterales</taxon>
        <taxon>Enterobacteriaceae</taxon>
        <taxon>Salmonella</taxon>
    </lineage>
</organism>
<accession>A0A759M8S5</accession>